<evidence type="ECO:0008006" key="6">
    <source>
        <dbReference type="Google" id="ProtNLM"/>
    </source>
</evidence>
<keyword evidence="1" id="KW-0812">Transmembrane</keyword>
<evidence type="ECO:0000259" key="3">
    <source>
        <dbReference type="Pfam" id="PF25968"/>
    </source>
</evidence>
<dbReference type="AlphaFoldDB" id="A0AA41RPK3"/>
<feature type="domain" description="Glycosyl transferase 48" evidence="2">
    <location>
        <begin position="417"/>
        <end position="681"/>
    </location>
</feature>
<comment type="caution">
    <text evidence="4">The sequence shown here is derived from an EMBL/GenBank/DDBJ whole genome shotgun (WGS) entry which is preliminary data.</text>
</comment>
<dbReference type="GO" id="GO:0006075">
    <property type="term" value="P:(1-&gt;3)-beta-D-glucan biosynthetic process"/>
    <property type="evidence" value="ECO:0007669"/>
    <property type="project" value="InterPro"/>
</dbReference>
<evidence type="ECO:0000313" key="5">
    <source>
        <dbReference type="Proteomes" id="UP001177140"/>
    </source>
</evidence>
<feature type="domain" description="Glycosyl transferase 48" evidence="2">
    <location>
        <begin position="324"/>
        <end position="413"/>
    </location>
</feature>
<feature type="transmembrane region" description="Helical" evidence="1">
    <location>
        <begin position="6"/>
        <end position="25"/>
    </location>
</feature>
<dbReference type="GO" id="GO:0003843">
    <property type="term" value="F:1,3-beta-D-glucan synthase activity"/>
    <property type="evidence" value="ECO:0007669"/>
    <property type="project" value="InterPro"/>
</dbReference>
<reference evidence="4" key="1">
    <citation type="submission" date="2022-03" db="EMBL/GenBank/DDBJ databases">
        <title>A functionally conserved STORR gene fusion in Papaver species that diverged 16.8 million years ago.</title>
        <authorList>
            <person name="Catania T."/>
        </authorList>
    </citation>
    <scope>NUCLEOTIDE SEQUENCE</scope>
    <source>
        <strain evidence="4">S-191538</strain>
    </source>
</reference>
<sequence>MDTQIWYAIFSTFFGGLYGAFRRLGEIRTLGMLRSRFLSLPGAFNARLIPVDKSETTRKRGIKATFSRKFDEIPPSKEKEAAKFAQLWNKIISSFREEDLISNREMDLLLVPYWADRELGLIQWPPFLLASKIPIALDMAKDSKGKDRDLKKRINNDNYMCCAVRECYASFRNIIKQLVQGGREKEVIDDIFTEVDKHIEAETLITELKMSALPNLHEHIVKLITYLMNNKLEDRGQVVILFQDMLEVVTRDIMEDQIPSLLDSSHGGSIGRFEGMTTPLEQQYQLFASSGAIKFPVEPETEAWKEKIKRLYLLLTVKESAMDVPSNLEARRRISFFSNSLFMDMPAAPKVRNMLSFSVLTPYYEEDVLFSINELEVQNEDGVSILFYLQKIFPDEWMNFLERVECPNEEELRGSDELEEELRLWASYRGQTLTRTVRGMMYYRKALELQAFLDMAKDDDLMEGYKAAETNSDEHSKGERSLWAQCQAVADMKFTYVVSCQKYGIHKRSGDPRAHDILKLMAAYPSVRVAYIDEVEEPSKDKQKINQKVYYSALVKAALPKSINSSDPQPAQNLDQVIYRIKLPGPSILGEGKPENQNHAIIFTRGEGLQTIDMNQDNYMEEAFKMRNLLEEFLKKHDGVRNPSILGLREHIFTGSVSSLAWFMSNQETSFVTIGQRLLANPLR</sequence>
<dbReference type="GO" id="GO:0000148">
    <property type="term" value="C:1,3-beta-D-glucan synthase complex"/>
    <property type="evidence" value="ECO:0007669"/>
    <property type="project" value="InterPro"/>
</dbReference>
<feature type="domain" description="Callose synthase helical" evidence="3">
    <location>
        <begin position="125"/>
        <end position="317"/>
    </location>
</feature>
<dbReference type="GO" id="GO:0005886">
    <property type="term" value="C:plasma membrane"/>
    <property type="evidence" value="ECO:0007669"/>
    <property type="project" value="TreeGrafter"/>
</dbReference>
<evidence type="ECO:0000259" key="2">
    <source>
        <dbReference type="Pfam" id="PF02364"/>
    </source>
</evidence>
<keyword evidence="1" id="KW-1133">Transmembrane helix</keyword>
<dbReference type="InterPro" id="IPR003440">
    <property type="entry name" value="Glyco_trans_48_dom"/>
</dbReference>
<accession>A0AA41RPK3</accession>
<evidence type="ECO:0000313" key="4">
    <source>
        <dbReference type="EMBL" id="MCL7024322.1"/>
    </source>
</evidence>
<protein>
    <recommendedName>
        <fullName evidence="6">1,3-beta-glucan synthase</fullName>
    </recommendedName>
</protein>
<name>A0AA41RPK3_PAPNU</name>
<dbReference type="PANTHER" id="PTHR12741">
    <property type="entry name" value="LYST-INTERACTING PROTEIN LIP5 DOPAMINE RESPONSIVE PROTEIN DRG-1"/>
    <property type="match status" value="1"/>
</dbReference>
<keyword evidence="1" id="KW-0472">Membrane</keyword>
<dbReference type="PANTHER" id="PTHR12741:SF48">
    <property type="entry name" value="1,3-BETA-GLUCAN SYNTHASE COMPONENT FKS1-RELATED"/>
    <property type="match status" value="1"/>
</dbReference>
<dbReference type="Pfam" id="PF25968">
    <property type="entry name" value="CALS1"/>
    <property type="match status" value="1"/>
</dbReference>
<keyword evidence="5" id="KW-1185">Reference proteome</keyword>
<dbReference type="InterPro" id="IPR058851">
    <property type="entry name" value="CALS1_helical"/>
</dbReference>
<proteinExistence type="predicted"/>
<gene>
    <name evidence="4" type="ORF">MKW94_028080</name>
</gene>
<dbReference type="Proteomes" id="UP001177140">
    <property type="component" value="Unassembled WGS sequence"/>
</dbReference>
<organism evidence="4 5">
    <name type="scientific">Papaver nudicaule</name>
    <name type="common">Iceland poppy</name>
    <dbReference type="NCBI Taxonomy" id="74823"/>
    <lineage>
        <taxon>Eukaryota</taxon>
        <taxon>Viridiplantae</taxon>
        <taxon>Streptophyta</taxon>
        <taxon>Embryophyta</taxon>
        <taxon>Tracheophyta</taxon>
        <taxon>Spermatophyta</taxon>
        <taxon>Magnoliopsida</taxon>
        <taxon>Ranunculales</taxon>
        <taxon>Papaveraceae</taxon>
        <taxon>Papaveroideae</taxon>
        <taxon>Papaver</taxon>
    </lineage>
</organism>
<dbReference type="Pfam" id="PF02364">
    <property type="entry name" value="Glucan_synthase"/>
    <property type="match status" value="2"/>
</dbReference>
<dbReference type="EMBL" id="JAJJMA010033171">
    <property type="protein sequence ID" value="MCL7024322.1"/>
    <property type="molecule type" value="Genomic_DNA"/>
</dbReference>
<evidence type="ECO:0000256" key="1">
    <source>
        <dbReference type="SAM" id="Phobius"/>
    </source>
</evidence>